<organism evidence="2 3">
    <name type="scientific">Candidatus Halobonum tyrrellensis G22</name>
    <dbReference type="NCBI Taxonomy" id="1324957"/>
    <lineage>
        <taxon>Archaea</taxon>
        <taxon>Methanobacteriati</taxon>
        <taxon>Methanobacteriota</taxon>
        <taxon>Stenosarchaea group</taxon>
        <taxon>Halobacteria</taxon>
        <taxon>Halobacteriales</taxon>
        <taxon>Haloferacaceae</taxon>
        <taxon>Candidatus Halobonum</taxon>
    </lineage>
</organism>
<feature type="transmembrane region" description="Helical" evidence="1">
    <location>
        <begin position="53"/>
        <end position="74"/>
    </location>
</feature>
<protein>
    <submittedName>
        <fullName evidence="2">Uncharacterized protein</fullName>
    </submittedName>
</protein>
<gene>
    <name evidence="2" type="ORF">K933_05638</name>
</gene>
<keyword evidence="1" id="KW-1133">Transmembrane helix</keyword>
<sequence>MDPVALVVVFVVGYVAGRLTSWLAAIAAIAALALFLLGLAAPASVAGVVDGVLAGFYFGNELLFLSGFLFGVAGGRKTVVETRRVVGRRRE</sequence>
<name>V4GV77_9EURY</name>
<feature type="transmembrane region" description="Helical" evidence="1">
    <location>
        <begin position="22"/>
        <end position="41"/>
    </location>
</feature>
<dbReference type="AlphaFoldDB" id="V4GV77"/>
<dbReference type="STRING" id="1324957.K933_05638"/>
<dbReference type="EMBL" id="ASGZ01000018">
    <property type="protein sequence ID" value="ESP89061.1"/>
    <property type="molecule type" value="Genomic_DNA"/>
</dbReference>
<keyword evidence="3" id="KW-1185">Reference proteome</keyword>
<keyword evidence="1" id="KW-0472">Membrane</keyword>
<accession>V4GV77</accession>
<dbReference type="eggNOG" id="ENOG502N5KB">
    <property type="taxonomic scope" value="Archaea"/>
</dbReference>
<reference evidence="2 3" key="1">
    <citation type="journal article" date="2013" name="Genome Announc.">
        <title>Draft Genome Sequence of 'Candidatus Halobonum tyrrellensis' Strain G22, Isolated from the Hypersaline Waters of Lake Tyrrell, Australia.</title>
        <authorList>
            <person name="Ugalde J.A."/>
            <person name="Narasingarao P."/>
            <person name="Kuo S."/>
            <person name="Podell S."/>
            <person name="Allen E.E."/>
        </authorList>
    </citation>
    <scope>NUCLEOTIDE SEQUENCE [LARGE SCALE GENOMIC DNA]</scope>
    <source>
        <strain evidence="2 3">G22</strain>
    </source>
</reference>
<proteinExistence type="predicted"/>
<dbReference type="OrthoDB" id="241927at2157"/>
<keyword evidence="1" id="KW-0812">Transmembrane</keyword>
<dbReference type="Proteomes" id="UP000017840">
    <property type="component" value="Unassembled WGS sequence"/>
</dbReference>
<evidence type="ECO:0000313" key="2">
    <source>
        <dbReference type="EMBL" id="ESP89061.1"/>
    </source>
</evidence>
<evidence type="ECO:0000313" key="3">
    <source>
        <dbReference type="Proteomes" id="UP000017840"/>
    </source>
</evidence>
<comment type="caution">
    <text evidence="2">The sequence shown here is derived from an EMBL/GenBank/DDBJ whole genome shotgun (WGS) entry which is preliminary data.</text>
</comment>
<evidence type="ECO:0000256" key="1">
    <source>
        <dbReference type="SAM" id="Phobius"/>
    </source>
</evidence>
<dbReference type="RefSeq" id="WP_023393715.1">
    <property type="nucleotide sequence ID" value="NZ_ASGZ01000018.1"/>
</dbReference>